<name>A0ABZ0ZXS0_9ACTN</name>
<evidence type="ECO:0000313" key="3">
    <source>
        <dbReference type="Proteomes" id="UP001327225"/>
    </source>
</evidence>
<dbReference type="RefSeq" id="WP_322457145.1">
    <property type="nucleotide sequence ID" value="NZ_CP141059.1"/>
</dbReference>
<protein>
    <submittedName>
        <fullName evidence="2">Uncharacterized protein</fullName>
    </submittedName>
</protein>
<sequence length="45" mass="5127">MTEQHEERRPWTEPRVEPLGTAADARNQLFSTPDGQNLGHKKLPS</sequence>
<accession>A0ABZ0ZXS0</accession>
<dbReference type="EMBL" id="CP141059">
    <property type="protein sequence ID" value="WQQ28544.1"/>
    <property type="molecule type" value="Genomic_DNA"/>
</dbReference>
<organism evidence="2 3">
    <name type="scientific">Nocardioides bizhenqiangii</name>
    <dbReference type="NCBI Taxonomy" id="3095076"/>
    <lineage>
        <taxon>Bacteria</taxon>
        <taxon>Bacillati</taxon>
        <taxon>Actinomycetota</taxon>
        <taxon>Actinomycetes</taxon>
        <taxon>Propionibacteriales</taxon>
        <taxon>Nocardioidaceae</taxon>
        <taxon>Nocardioides</taxon>
    </lineage>
</organism>
<dbReference type="Proteomes" id="UP001327225">
    <property type="component" value="Chromosome"/>
</dbReference>
<evidence type="ECO:0000313" key="2">
    <source>
        <dbReference type="EMBL" id="WQQ28544.1"/>
    </source>
</evidence>
<reference evidence="3" key="1">
    <citation type="submission" date="2023-12" db="EMBL/GenBank/DDBJ databases">
        <title>Novel species in genus Nocardioides.</title>
        <authorList>
            <person name="Zhou H."/>
        </authorList>
    </citation>
    <scope>NUCLEOTIDE SEQUENCE [LARGE SCALE GENOMIC DNA]</scope>
    <source>
        <strain evidence="3">HM61</strain>
    </source>
</reference>
<proteinExistence type="predicted"/>
<keyword evidence="3" id="KW-1185">Reference proteome</keyword>
<feature type="region of interest" description="Disordered" evidence="1">
    <location>
        <begin position="1"/>
        <end position="45"/>
    </location>
</feature>
<gene>
    <name evidence="2" type="ORF">SHK19_09980</name>
</gene>
<feature type="compositionally biased region" description="Basic and acidic residues" evidence="1">
    <location>
        <begin position="1"/>
        <end position="16"/>
    </location>
</feature>
<evidence type="ECO:0000256" key="1">
    <source>
        <dbReference type="SAM" id="MobiDB-lite"/>
    </source>
</evidence>